<dbReference type="OrthoDB" id="4814201at2"/>
<name>A0A5C8HMB2_9MICO</name>
<evidence type="ECO:0000313" key="13">
    <source>
        <dbReference type="Proteomes" id="UP000321196"/>
    </source>
</evidence>
<comment type="similarity">
    <text evidence="9">Belongs to the ABC transporter superfamily. Macrolide exporter (TC 3.A.1.122) family.</text>
</comment>
<evidence type="ECO:0000256" key="6">
    <source>
        <dbReference type="ARBA" id="ARBA00022840"/>
    </source>
</evidence>
<dbReference type="EMBL" id="VRSW01000004">
    <property type="protein sequence ID" value="TXK03537.1"/>
    <property type="molecule type" value="Genomic_DNA"/>
</dbReference>
<reference evidence="12 13" key="1">
    <citation type="submission" date="2019-08" db="EMBL/GenBank/DDBJ databases">
        <authorList>
            <person name="Dong K."/>
        </authorList>
    </citation>
    <scope>NUCLEOTIDE SEQUENCE [LARGE SCALE GENOMIC DNA]</scope>
    <source>
        <strain evidence="12 13">M4-8</strain>
    </source>
</reference>
<dbReference type="InterPro" id="IPR003838">
    <property type="entry name" value="ABC3_permease_C"/>
</dbReference>
<organism evidence="12 13">
    <name type="scientific">Microbacterium mitrae</name>
    <dbReference type="NCBI Taxonomy" id="664640"/>
    <lineage>
        <taxon>Bacteria</taxon>
        <taxon>Bacillati</taxon>
        <taxon>Actinomycetota</taxon>
        <taxon>Actinomycetes</taxon>
        <taxon>Micrococcales</taxon>
        <taxon>Microbacteriaceae</taxon>
        <taxon>Microbacterium</taxon>
    </lineage>
</organism>
<evidence type="ECO:0000256" key="5">
    <source>
        <dbReference type="ARBA" id="ARBA00022741"/>
    </source>
</evidence>
<dbReference type="AlphaFoldDB" id="A0A5C8HMB2"/>
<dbReference type="InterPro" id="IPR027417">
    <property type="entry name" value="P-loop_NTPase"/>
</dbReference>
<comment type="caution">
    <text evidence="12">The sequence shown here is derived from an EMBL/GenBank/DDBJ whole genome shotgun (WGS) entry which is preliminary data.</text>
</comment>
<evidence type="ECO:0000259" key="11">
    <source>
        <dbReference type="PROSITE" id="PS50893"/>
    </source>
</evidence>
<evidence type="ECO:0000256" key="4">
    <source>
        <dbReference type="ARBA" id="ARBA00022692"/>
    </source>
</evidence>
<dbReference type="GO" id="GO:0005886">
    <property type="term" value="C:plasma membrane"/>
    <property type="evidence" value="ECO:0007669"/>
    <property type="project" value="UniProtKB-SubCell"/>
</dbReference>
<evidence type="ECO:0000256" key="2">
    <source>
        <dbReference type="ARBA" id="ARBA00022448"/>
    </source>
</evidence>
<keyword evidence="2" id="KW-0813">Transport</keyword>
<evidence type="ECO:0000256" key="8">
    <source>
        <dbReference type="ARBA" id="ARBA00023136"/>
    </source>
</evidence>
<keyword evidence="7 10" id="KW-1133">Transmembrane helix</keyword>
<dbReference type="PANTHER" id="PTHR24220">
    <property type="entry name" value="IMPORT ATP-BINDING PROTEIN"/>
    <property type="match status" value="1"/>
</dbReference>
<keyword evidence="4 10" id="KW-0812">Transmembrane</keyword>
<dbReference type="SMART" id="SM00382">
    <property type="entry name" value="AAA"/>
    <property type="match status" value="1"/>
</dbReference>
<evidence type="ECO:0000313" key="12">
    <source>
        <dbReference type="EMBL" id="TXK03537.1"/>
    </source>
</evidence>
<dbReference type="InterPro" id="IPR017871">
    <property type="entry name" value="ABC_transporter-like_CS"/>
</dbReference>
<dbReference type="SUPFAM" id="SSF52540">
    <property type="entry name" value="P-loop containing nucleoside triphosphate hydrolases"/>
    <property type="match status" value="1"/>
</dbReference>
<dbReference type="PROSITE" id="PS00211">
    <property type="entry name" value="ABC_TRANSPORTER_1"/>
    <property type="match status" value="1"/>
</dbReference>
<evidence type="ECO:0000256" key="7">
    <source>
        <dbReference type="ARBA" id="ARBA00022989"/>
    </source>
</evidence>
<accession>A0A5C8HMB2</accession>
<protein>
    <submittedName>
        <fullName evidence="12">ATP-binding cassette domain-containing protein</fullName>
    </submittedName>
</protein>
<evidence type="ECO:0000256" key="1">
    <source>
        <dbReference type="ARBA" id="ARBA00004429"/>
    </source>
</evidence>
<sequence length="631" mass="65505">MLPLLRLQQVERTYTGAAAPALHDITLDIHAGEYVAIVGPSGAGKSTLLNVLALLDSPDGGSYAVGGKEMAHASDRQRQQLRSQRFGFVFQHSNALEARTVTKNVEVPLISQSVPFEERGAAIFDALEQANIGHRAQHVARLLSGGERQRMAIARALVGKPQVLFLDEPTGNLDESNARHIFDLLSELNASGVTIVVVTHDAALAAEASRQITVAEGTVVSDTSSLPPQTIEFGRTEIPSATKRRWLRAAIDDVCEAAWSLWDNPGRSLVAILTTAIAVAGLSATVNLSLSASNQVDSLISDAASSNLRVALTDPRMDTFSDDSLLTISAIDGVVAAGRADLYAPADARVGRYAAALPGDPGGVGAVGISGGTFATLDIHIAENVASLFDAPIIGERIAVLGEEAADSLGIIDGVEAVVFVTGVPFDVIAVVNAASLNSDVMISNQAAANLGLQTRQEIIVRTKPGHSSAIADAIPISLDAVSPGRYSVAGAANLAQLRSSVATSFNVLTLVVAAVLLAATIGTIAAMMSSNIRQRHGEIGIRMATGTHRSRIGALFMIEGFVIGLSGAVVGTIAGITIVILASAFQGNAPFFDFLGMLLALAVGVVGGVVAAILPSWRATRIEPAEAIRS</sequence>
<keyword evidence="3" id="KW-1003">Cell membrane</keyword>
<dbReference type="InterPro" id="IPR017911">
    <property type="entry name" value="MacB-like_ATP-bd"/>
</dbReference>
<dbReference type="Pfam" id="PF00005">
    <property type="entry name" value="ABC_tran"/>
    <property type="match status" value="1"/>
</dbReference>
<evidence type="ECO:0000256" key="9">
    <source>
        <dbReference type="ARBA" id="ARBA00038388"/>
    </source>
</evidence>
<dbReference type="InterPro" id="IPR015854">
    <property type="entry name" value="ABC_transpr_LolD-like"/>
</dbReference>
<dbReference type="GO" id="GO:0016887">
    <property type="term" value="F:ATP hydrolysis activity"/>
    <property type="evidence" value="ECO:0007669"/>
    <property type="project" value="InterPro"/>
</dbReference>
<evidence type="ECO:0000256" key="10">
    <source>
        <dbReference type="SAM" id="Phobius"/>
    </source>
</evidence>
<dbReference type="Gene3D" id="3.40.50.300">
    <property type="entry name" value="P-loop containing nucleotide triphosphate hydrolases"/>
    <property type="match status" value="1"/>
</dbReference>
<feature type="transmembrane region" description="Helical" evidence="10">
    <location>
        <begin position="592"/>
        <end position="615"/>
    </location>
</feature>
<comment type="subcellular location">
    <subcellularLocation>
        <location evidence="1">Cell inner membrane</location>
        <topology evidence="1">Multi-pass membrane protein</topology>
    </subcellularLocation>
</comment>
<dbReference type="PROSITE" id="PS50893">
    <property type="entry name" value="ABC_TRANSPORTER_2"/>
    <property type="match status" value="1"/>
</dbReference>
<dbReference type="Pfam" id="PF02687">
    <property type="entry name" value="FtsX"/>
    <property type="match status" value="1"/>
</dbReference>
<evidence type="ECO:0000256" key="3">
    <source>
        <dbReference type="ARBA" id="ARBA00022475"/>
    </source>
</evidence>
<dbReference type="InterPro" id="IPR003593">
    <property type="entry name" value="AAA+_ATPase"/>
</dbReference>
<dbReference type="PANTHER" id="PTHR24220:SF648">
    <property type="entry name" value="ABC TRANSPORTER ATP-BINDING PROTEIN YTRE"/>
    <property type="match status" value="1"/>
</dbReference>
<gene>
    <name evidence="12" type="ORF">FVP60_11750</name>
</gene>
<dbReference type="InterPro" id="IPR003439">
    <property type="entry name" value="ABC_transporter-like_ATP-bd"/>
</dbReference>
<feature type="transmembrane region" description="Helical" evidence="10">
    <location>
        <begin position="553"/>
        <end position="586"/>
    </location>
</feature>
<keyword evidence="13" id="KW-1185">Reference proteome</keyword>
<keyword evidence="6 12" id="KW-0067">ATP-binding</keyword>
<keyword evidence="8 10" id="KW-0472">Membrane</keyword>
<dbReference type="Proteomes" id="UP000321196">
    <property type="component" value="Unassembled WGS sequence"/>
</dbReference>
<feature type="domain" description="ABC transporter" evidence="11">
    <location>
        <begin position="5"/>
        <end position="242"/>
    </location>
</feature>
<dbReference type="GO" id="GO:0022857">
    <property type="term" value="F:transmembrane transporter activity"/>
    <property type="evidence" value="ECO:0007669"/>
    <property type="project" value="TreeGrafter"/>
</dbReference>
<dbReference type="GO" id="GO:0005524">
    <property type="term" value="F:ATP binding"/>
    <property type="evidence" value="ECO:0007669"/>
    <property type="project" value="UniProtKB-KW"/>
</dbReference>
<dbReference type="CDD" id="cd03255">
    <property type="entry name" value="ABC_MJ0796_LolCDE_FtsE"/>
    <property type="match status" value="1"/>
</dbReference>
<feature type="transmembrane region" description="Helical" evidence="10">
    <location>
        <begin position="508"/>
        <end position="533"/>
    </location>
</feature>
<proteinExistence type="inferred from homology"/>
<keyword evidence="5" id="KW-0547">Nucleotide-binding</keyword>